<evidence type="ECO:0000313" key="1">
    <source>
        <dbReference type="EMBL" id="NIZ63287.1"/>
    </source>
</evidence>
<dbReference type="PRINTS" id="PR01996">
    <property type="entry name" value="MTP1FAMILY"/>
</dbReference>
<dbReference type="InterPro" id="IPR011855">
    <property type="entry name" value="Phgtail_TP901_1"/>
</dbReference>
<dbReference type="RefSeq" id="WP_167685879.1">
    <property type="nucleotide sequence ID" value="NZ_QHLQ01000034.1"/>
</dbReference>
<accession>A0ABX0WDA7</accession>
<name>A0ABX0WDA7_9RHOB</name>
<evidence type="ECO:0000313" key="2">
    <source>
        <dbReference type="Proteomes" id="UP001429564"/>
    </source>
</evidence>
<gene>
    <name evidence="1" type="ORF">DL239_20170</name>
</gene>
<organism evidence="1 2">
    <name type="scientific">Parasedimentitalea denitrificans</name>
    <dbReference type="NCBI Taxonomy" id="2211118"/>
    <lineage>
        <taxon>Bacteria</taxon>
        <taxon>Pseudomonadati</taxon>
        <taxon>Pseudomonadota</taxon>
        <taxon>Alphaproteobacteria</taxon>
        <taxon>Rhodobacterales</taxon>
        <taxon>Paracoccaceae</taxon>
        <taxon>Parasedimentitalea</taxon>
    </lineage>
</organism>
<reference evidence="1 2" key="1">
    <citation type="submission" date="2018-05" db="EMBL/GenBank/DDBJ databases">
        <authorList>
            <person name="Zhang Y.-J."/>
        </authorList>
    </citation>
    <scope>NUCLEOTIDE SEQUENCE [LARGE SCALE GENOMIC DNA]</scope>
    <source>
        <strain evidence="1 2">CY04</strain>
    </source>
</reference>
<proteinExistence type="predicted"/>
<dbReference type="Proteomes" id="UP001429564">
    <property type="component" value="Unassembled WGS sequence"/>
</dbReference>
<sequence length="138" mass="14358">MGKQNSRGFLIKIGDGAGSEVFTAFAALTAKSLKIGNERVDVTTEGIDPTAAIWRETIDGTKSVSVSGDYTLVKEVPEARLMEVSMSKDAVANFEIVVPNVGTFSGAFSVEAEVSGDGAVKGSMTMESTGPVTFVAES</sequence>
<dbReference type="Pfam" id="PF06199">
    <property type="entry name" value="Phage_tail_2"/>
    <property type="match status" value="1"/>
</dbReference>
<protein>
    <submittedName>
        <fullName evidence="1">Phage major tail protein, TP901-1 family</fullName>
    </submittedName>
</protein>
<comment type="caution">
    <text evidence="1">The sequence shown here is derived from an EMBL/GenBank/DDBJ whole genome shotgun (WGS) entry which is preliminary data.</text>
</comment>
<dbReference type="EMBL" id="QHLQ01000034">
    <property type="protein sequence ID" value="NIZ63287.1"/>
    <property type="molecule type" value="Genomic_DNA"/>
</dbReference>
<keyword evidence="2" id="KW-1185">Reference proteome</keyword>
<dbReference type="InterPro" id="IPR022344">
    <property type="entry name" value="GTA_major-tail"/>
</dbReference>